<proteinExistence type="predicted"/>
<gene>
    <name evidence="2" type="ORF">QE152_g39977</name>
</gene>
<feature type="region of interest" description="Disordered" evidence="1">
    <location>
        <begin position="110"/>
        <end position="140"/>
    </location>
</feature>
<evidence type="ECO:0000256" key="1">
    <source>
        <dbReference type="SAM" id="MobiDB-lite"/>
    </source>
</evidence>
<comment type="caution">
    <text evidence="2">The sequence shown here is derived from an EMBL/GenBank/DDBJ whole genome shotgun (WGS) entry which is preliminary data.</text>
</comment>
<sequence>MEYGSNVFTAVIDQDGIIYEAGPGRKRQIVGIDTQKEQDYIKTIAELRETLGNYYNKLVSLGVITPPKTPEEIAAEQLKLAQEQAAQQAEINNKLLEAIGALKAEIKEMKEHGYSDEGSEISEPGSKPQGRTRKSDTNGS</sequence>
<reference evidence="2 3" key="1">
    <citation type="journal article" date="2024" name="BMC Genomics">
        <title>De novo assembly and annotation of Popillia japonica's genome with initial clues to its potential as an invasive pest.</title>
        <authorList>
            <person name="Cucini C."/>
            <person name="Boschi S."/>
            <person name="Funari R."/>
            <person name="Cardaioli E."/>
            <person name="Iannotti N."/>
            <person name="Marturano G."/>
            <person name="Paoli F."/>
            <person name="Bruttini M."/>
            <person name="Carapelli A."/>
            <person name="Frati F."/>
            <person name="Nardi F."/>
        </authorList>
    </citation>
    <scope>NUCLEOTIDE SEQUENCE [LARGE SCALE GENOMIC DNA]</scope>
    <source>
        <strain evidence="2">DMR45628</strain>
    </source>
</reference>
<dbReference type="Proteomes" id="UP001458880">
    <property type="component" value="Unassembled WGS sequence"/>
</dbReference>
<dbReference type="EMBL" id="JASPKY010001015">
    <property type="protein sequence ID" value="KAK9679478.1"/>
    <property type="molecule type" value="Genomic_DNA"/>
</dbReference>
<keyword evidence="3" id="KW-1185">Reference proteome</keyword>
<protein>
    <submittedName>
        <fullName evidence="2">Uncharacterized protein</fullName>
    </submittedName>
</protein>
<evidence type="ECO:0000313" key="2">
    <source>
        <dbReference type="EMBL" id="KAK9679478.1"/>
    </source>
</evidence>
<dbReference type="AlphaFoldDB" id="A0AAW1HST5"/>
<evidence type="ECO:0000313" key="3">
    <source>
        <dbReference type="Proteomes" id="UP001458880"/>
    </source>
</evidence>
<organism evidence="2 3">
    <name type="scientific">Popillia japonica</name>
    <name type="common">Japanese beetle</name>
    <dbReference type="NCBI Taxonomy" id="7064"/>
    <lineage>
        <taxon>Eukaryota</taxon>
        <taxon>Metazoa</taxon>
        <taxon>Ecdysozoa</taxon>
        <taxon>Arthropoda</taxon>
        <taxon>Hexapoda</taxon>
        <taxon>Insecta</taxon>
        <taxon>Pterygota</taxon>
        <taxon>Neoptera</taxon>
        <taxon>Endopterygota</taxon>
        <taxon>Coleoptera</taxon>
        <taxon>Polyphaga</taxon>
        <taxon>Scarabaeiformia</taxon>
        <taxon>Scarabaeidae</taxon>
        <taxon>Rutelinae</taxon>
        <taxon>Popillia</taxon>
    </lineage>
</organism>
<name>A0AAW1HST5_POPJA</name>
<accession>A0AAW1HST5</accession>